<dbReference type="Pfam" id="PF13442">
    <property type="entry name" value="Cytochrome_CBB3"/>
    <property type="match status" value="1"/>
</dbReference>
<sequence>MKLKWMALFLGTSLLLAACGGGGDDSNGTKEKTEEAPTETSSAEDIFRQSCASCHGQNLEGGAGPSLEKVGGKYSKEEIQDIIINGRGAMPNGLLTEDKAAVVAEWLAEKK</sequence>
<evidence type="ECO:0000313" key="11">
    <source>
        <dbReference type="Proteomes" id="UP001225646"/>
    </source>
</evidence>
<dbReference type="Proteomes" id="UP001225646">
    <property type="component" value="Unassembled WGS sequence"/>
</dbReference>
<evidence type="ECO:0000256" key="6">
    <source>
        <dbReference type="PROSITE-ProRule" id="PRU00433"/>
    </source>
</evidence>
<dbReference type="NCBIfam" id="NF045774">
    <property type="entry name" value="cytochro_C551"/>
    <property type="match status" value="1"/>
</dbReference>
<feature type="region of interest" description="Disordered" evidence="7">
    <location>
        <begin position="21"/>
        <end position="44"/>
    </location>
</feature>
<dbReference type="PANTHER" id="PTHR37823">
    <property type="entry name" value="CYTOCHROME C-553-LIKE"/>
    <property type="match status" value="1"/>
</dbReference>
<protein>
    <submittedName>
        <fullName evidence="10">Cytochrome c551</fullName>
    </submittedName>
</protein>
<proteinExistence type="predicted"/>
<evidence type="ECO:0000256" key="7">
    <source>
        <dbReference type="SAM" id="MobiDB-lite"/>
    </source>
</evidence>
<dbReference type="PROSITE" id="PS51007">
    <property type="entry name" value="CYTC"/>
    <property type="match status" value="1"/>
</dbReference>
<dbReference type="InterPro" id="IPR051811">
    <property type="entry name" value="Cytochrome_c550/c551-like"/>
</dbReference>
<dbReference type="InterPro" id="IPR036909">
    <property type="entry name" value="Cyt_c-like_dom_sf"/>
</dbReference>
<keyword evidence="2 6" id="KW-0349">Heme</keyword>
<dbReference type="SUPFAM" id="SSF46626">
    <property type="entry name" value="Cytochrome c"/>
    <property type="match status" value="1"/>
</dbReference>
<evidence type="ECO:0000256" key="5">
    <source>
        <dbReference type="ARBA" id="ARBA00023004"/>
    </source>
</evidence>
<dbReference type="PROSITE" id="PS51257">
    <property type="entry name" value="PROKAR_LIPOPROTEIN"/>
    <property type="match status" value="1"/>
</dbReference>
<evidence type="ECO:0000256" key="3">
    <source>
        <dbReference type="ARBA" id="ARBA00022723"/>
    </source>
</evidence>
<name>A0ABT9VLV0_9BACI</name>
<dbReference type="PANTHER" id="PTHR37823:SF4">
    <property type="entry name" value="MENAQUINOL-CYTOCHROME C REDUCTASE CYTOCHROME B_C SUBUNIT"/>
    <property type="match status" value="1"/>
</dbReference>
<dbReference type="Gene3D" id="1.10.760.10">
    <property type="entry name" value="Cytochrome c-like domain"/>
    <property type="match status" value="1"/>
</dbReference>
<dbReference type="RefSeq" id="WP_419151524.1">
    <property type="nucleotide sequence ID" value="NZ_JAUSTR010000002.1"/>
</dbReference>
<keyword evidence="3 6" id="KW-0479">Metal-binding</keyword>
<reference evidence="10 11" key="1">
    <citation type="submission" date="2023-07" db="EMBL/GenBank/DDBJ databases">
        <title>Genomic Encyclopedia of Type Strains, Phase IV (KMG-IV): sequencing the most valuable type-strain genomes for metagenomic binning, comparative biology and taxonomic classification.</title>
        <authorList>
            <person name="Goeker M."/>
        </authorList>
    </citation>
    <scope>NUCLEOTIDE SEQUENCE [LARGE SCALE GENOMIC DNA]</scope>
    <source>
        <strain evidence="10 11">DSM 19092</strain>
    </source>
</reference>
<keyword evidence="5 6" id="KW-0408">Iron</keyword>
<keyword evidence="8" id="KW-0732">Signal</keyword>
<feature type="signal peptide" evidence="8">
    <location>
        <begin position="1"/>
        <end position="17"/>
    </location>
</feature>
<organism evidence="10 11">
    <name type="scientific">Aeribacillus alveayuensis</name>
    <dbReference type="NCBI Taxonomy" id="279215"/>
    <lineage>
        <taxon>Bacteria</taxon>
        <taxon>Bacillati</taxon>
        <taxon>Bacillota</taxon>
        <taxon>Bacilli</taxon>
        <taxon>Bacillales</taxon>
        <taxon>Bacillaceae</taxon>
        <taxon>Aeribacillus</taxon>
    </lineage>
</organism>
<keyword evidence="4" id="KW-0249">Electron transport</keyword>
<feature type="chain" id="PRO_5045842222" evidence="8">
    <location>
        <begin position="18"/>
        <end position="111"/>
    </location>
</feature>
<evidence type="ECO:0000256" key="2">
    <source>
        <dbReference type="ARBA" id="ARBA00022617"/>
    </source>
</evidence>
<dbReference type="InterPro" id="IPR012218">
    <property type="entry name" value="Cyt_c_BACSU-c550-type"/>
</dbReference>
<accession>A0ABT9VLV0</accession>
<keyword evidence="11" id="KW-1185">Reference proteome</keyword>
<feature type="domain" description="Cytochrome c" evidence="9">
    <location>
        <begin position="38"/>
        <end position="111"/>
    </location>
</feature>
<evidence type="ECO:0000259" key="9">
    <source>
        <dbReference type="PROSITE" id="PS51007"/>
    </source>
</evidence>
<dbReference type="InterPro" id="IPR009056">
    <property type="entry name" value="Cyt_c-like_dom"/>
</dbReference>
<keyword evidence="1" id="KW-0813">Transport</keyword>
<dbReference type="EMBL" id="JAUSTR010000002">
    <property type="protein sequence ID" value="MDQ0161951.1"/>
    <property type="molecule type" value="Genomic_DNA"/>
</dbReference>
<evidence type="ECO:0000313" key="10">
    <source>
        <dbReference type="EMBL" id="MDQ0161951.1"/>
    </source>
</evidence>
<dbReference type="PIRSF" id="PIRSF000025">
    <property type="entry name" value="Cytc_Bsub_c550"/>
    <property type="match status" value="1"/>
</dbReference>
<gene>
    <name evidence="10" type="ORF">J2S06_001025</name>
</gene>
<dbReference type="InterPro" id="IPR054782">
    <property type="entry name" value="Cytochro_C551"/>
</dbReference>
<evidence type="ECO:0000256" key="8">
    <source>
        <dbReference type="SAM" id="SignalP"/>
    </source>
</evidence>
<evidence type="ECO:0000256" key="1">
    <source>
        <dbReference type="ARBA" id="ARBA00022448"/>
    </source>
</evidence>
<comment type="caution">
    <text evidence="10">The sequence shown here is derived from an EMBL/GenBank/DDBJ whole genome shotgun (WGS) entry which is preliminary data.</text>
</comment>
<evidence type="ECO:0000256" key="4">
    <source>
        <dbReference type="ARBA" id="ARBA00022982"/>
    </source>
</evidence>